<name>A0A9I9EIG8_CUCME</name>
<dbReference type="Gramene" id="MELO3C034310.2.1">
    <property type="protein sequence ID" value="MELO3C034310.2.1"/>
    <property type="gene ID" value="MELO3C034310.2"/>
</dbReference>
<evidence type="ECO:0008006" key="3">
    <source>
        <dbReference type="Google" id="ProtNLM"/>
    </source>
</evidence>
<keyword evidence="1" id="KW-0732">Signal</keyword>
<dbReference type="AlphaFoldDB" id="A0A9I9EIG8"/>
<dbReference type="EnsemblPlants" id="MELO3C034310.2.1">
    <property type="protein sequence ID" value="MELO3C034310.2.1"/>
    <property type="gene ID" value="MELO3C034310.2"/>
</dbReference>
<protein>
    <recommendedName>
        <fullName evidence="3">Secreted protein</fullName>
    </recommendedName>
</protein>
<sequence>MSPLLLPLLPTPFLAISVSSSNFSMGVHPNTKPYLSHSFFLSLFSLSNEAIRLFFFRVLFLDLNATSDFDPFRSLGVFVLRL</sequence>
<reference evidence="2" key="1">
    <citation type="submission" date="2023-03" db="UniProtKB">
        <authorList>
            <consortium name="EnsemblPlants"/>
        </authorList>
    </citation>
    <scope>IDENTIFICATION</scope>
</reference>
<feature type="signal peptide" evidence="1">
    <location>
        <begin position="1"/>
        <end position="15"/>
    </location>
</feature>
<proteinExistence type="predicted"/>
<accession>A0A9I9EIG8</accession>
<feature type="chain" id="PRO_5039895832" description="Secreted protein" evidence="1">
    <location>
        <begin position="16"/>
        <end position="82"/>
    </location>
</feature>
<organism evidence="2">
    <name type="scientific">Cucumis melo</name>
    <name type="common">Muskmelon</name>
    <dbReference type="NCBI Taxonomy" id="3656"/>
    <lineage>
        <taxon>Eukaryota</taxon>
        <taxon>Viridiplantae</taxon>
        <taxon>Streptophyta</taxon>
        <taxon>Embryophyta</taxon>
        <taxon>Tracheophyta</taxon>
        <taxon>Spermatophyta</taxon>
        <taxon>Magnoliopsida</taxon>
        <taxon>eudicotyledons</taxon>
        <taxon>Gunneridae</taxon>
        <taxon>Pentapetalae</taxon>
        <taxon>rosids</taxon>
        <taxon>fabids</taxon>
        <taxon>Cucurbitales</taxon>
        <taxon>Cucurbitaceae</taxon>
        <taxon>Benincaseae</taxon>
        <taxon>Cucumis</taxon>
    </lineage>
</organism>
<evidence type="ECO:0000313" key="2">
    <source>
        <dbReference type="EnsemblPlants" id="MELO3C034310.2.1"/>
    </source>
</evidence>
<evidence type="ECO:0000256" key="1">
    <source>
        <dbReference type="SAM" id="SignalP"/>
    </source>
</evidence>